<feature type="region of interest" description="Disordered" evidence="2">
    <location>
        <begin position="667"/>
        <end position="702"/>
    </location>
</feature>
<feature type="compositionally biased region" description="Acidic residues" evidence="2">
    <location>
        <begin position="173"/>
        <end position="188"/>
    </location>
</feature>
<feature type="region of interest" description="Disordered" evidence="2">
    <location>
        <begin position="510"/>
        <end position="532"/>
    </location>
</feature>
<feature type="compositionally biased region" description="Basic and acidic residues" evidence="2">
    <location>
        <begin position="510"/>
        <end position="525"/>
    </location>
</feature>
<dbReference type="Gene3D" id="2.60.40.150">
    <property type="entry name" value="C2 domain"/>
    <property type="match status" value="1"/>
</dbReference>
<reference evidence="3" key="2">
    <citation type="journal article" date="2023" name="Microbiol Resour">
        <title>Decontamination and Annotation of the Draft Genome Sequence of the Oomycete Lagenidium giganteum ARSEF 373.</title>
        <authorList>
            <person name="Morgan W.R."/>
            <person name="Tartar A."/>
        </authorList>
    </citation>
    <scope>NUCLEOTIDE SEQUENCE</scope>
    <source>
        <strain evidence="3">ARSEF 373</strain>
    </source>
</reference>
<keyword evidence="1" id="KW-0175">Coiled coil</keyword>
<feature type="region of interest" description="Disordered" evidence="2">
    <location>
        <begin position="425"/>
        <end position="484"/>
    </location>
</feature>
<feature type="region of interest" description="Disordered" evidence="2">
    <location>
        <begin position="59"/>
        <end position="78"/>
    </location>
</feature>
<feature type="coiled-coil region" evidence="1">
    <location>
        <begin position="561"/>
        <end position="633"/>
    </location>
</feature>
<name>A0AAV2Z4H4_9STRA</name>
<proteinExistence type="predicted"/>
<evidence type="ECO:0000256" key="2">
    <source>
        <dbReference type="SAM" id="MobiDB-lite"/>
    </source>
</evidence>
<keyword evidence="4" id="KW-1185">Reference proteome</keyword>
<accession>A0AAV2Z4H4</accession>
<sequence length="936" mass="103966">MGLERVGQRVDVYWPSEAEWFHGTIQAFNDDEGYFVLYDDGDEQWESASTAQIRFVEDNHANEDEDADDGTAFSTADEPMAHLQVAPVGKRPEMMEPPPTTLSDDDGGYSEPEGDHADDLDAPAATRLVPAIEDANDSDNDNDEDKPDGGDTVADDRDVLTPTAQAHNVKGDADEDGADGSDQGDEGETNLGDDGAINTMADDDDDSHSVVPQLFDKLAVGNKPTSKQASDIPASGVLRGKVLRASNLISTSANNEPPRTCVKISFVAPGRDPSENLMLRCKSQIGATAVCHSSTDPVWNQSIDDVDDALGGSDTNGAFRLHVAPPIVAPRRDPSWDQLRGDFLFTVYSVSTDGVNSNNHNGRRTPPEFVGQALVPMRLVIKDALVTPGAFCLHTLALESRQGKLLPNDPELVVAFQLVPQYTPPPKKTAASATKKPLSAQSADAKSAGTLDSARRSTTSTRKKNAGAPQSKHGVIGLHPSSSGINRRRFAKQVQAENVAYMRRLEDKQVRRDRMAQAKSGDSKGHKASSAINRSKFHEQVSQDNKAMGRRLQSILQADAKQQAKAMAKKATKDCFDAEERVRDKAYATDKREMRFREQDYLMEKAQAKYAKQNELVDEVMDLQMSVAELKAQLITLTNSTKRLELLNKKDQHVRDCLVRAVKKMGTVGSVQSPSPTRRKPANKTSNQAGLDDTEGAGSAEARVAKKQLELLSHESTTLQDEKKLLGREFKELTDQEEQVIAEIAKVREQLDFVQRKRAFHMQVRNTKDGLREWKRRRQRMELNRDEEEQLMLLEAQDELQQLQVTVQSLQDKITHGETTQKRQTGSLAAACEYLERKVSKYRAKAQALERDKIAWQSKYEELAVSGQHEELRKQVHELQHMLFLCQHEAKHVKMAERHGNLAKTRVDVEFQRKLFQEQTETDILLKKPANASPST</sequence>
<feature type="region of interest" description="Disordered" evidence="2">
    <location>
        <begin position="86"/>
        <end position="120"/>
    </location>
</feature>
<evidence type="ECO:0008006" key="5">
    <source>
        <dbReference type="Google" id="ProtNLM"/>
    </source>
</evidence>
<gene>
    <name evidence="3" type="ORF">N0F65_002321</name>
</gene>
<dbReference type="InterPro" id="IPR035892">
    <property type="entry name" value="C2_domain_sf"/>
</dbReference>
<dbReference type="Proteomes" id="UP001146120">
    <property type="component" value="Unassembled WGS sequence"/>
</dbReference>
<dbReference type="SUPFAM" id="SSF49562">
    <property type="entry name" value="C2 domain (Calcium/lipid-binding domain, CaLB)"/>
    <property type="match status" value="1"/>
</dbReference>
<dbReference type="SUPFAM" id="SSF63748">
    <property type="entry name" value="Tudor/PWWP/MBT"/>
    <property type="match status" value="1"/>
</dbReference>
<feature type="coiled-coil region" evidence="1">
    <location>
        <begin position="730"/>
        <end position="852"/>
    </location>
</feature>
<organism evidence="3 4">
    <name type="scientific">Lagenidium giganteum</name>
    <dbReference type="NCBI Taxonomy" id="4803"/>
    <lineage>
        <taxon>Eukaryota</taxon>
        <taxon>Sar</taxon>
        <taxon>Stramenopiles</taxon>
        <taxon>Oomycota</taxon>
        <taxon>Peronosporomycetes</taxon>
        <taxon>Pythiales</taxon>
        <taxon>Pythiaceae</taxon>
    </lineage>
</organism>
<feature type="compositionally biased region" description="Acidic residues" evidence="2">
    <location>
        <begin position="134"/>
        <end position="146"/>
    </location>
</feature>
<dbReference type="Gene3D" id="2.30.30.140">
    <property type="match status" value="1"/>
</dbReference>
<evidence type="ECO:0000313" key="3">
    <source>
        <dbReference type="EMBL" id="DBA01186.1"/>
    </source>
</evidence>
<dbReference type="AlphaFoldDB" id="A0AAV2Z4H4"/>
<evidence type="ECO:0000313" key="4">
    <source>
        <dbReference type="Proteomes" id="UP001146120"/>
    </source>
</evidence>
<comment type="caution">
    <text evidence="3">The sequence shown here is derived from an EMBL/GenBank/DDBJ whole genome shotgun (WGS) entry which is preliminary data.</text>
</comment>
<feature type="region of interest" description="Disordered" evidence="2">
    <location>
        <begin position="132"/>
        <end position="208"/>
    </location>
</feature>
<evidence type="ECO:0000256" key="1">
    <source>
        <dbReference type="SAM" id="Coils"/>
    </source>
</evidence>
<dbReference type="EMBL" id="DAKRPA010000052">
    <property type="protein sequence ID" value="DBA01186.1"/>
    <property type="molecule type" value="Genomic_DNA"/>
</dbReference>
<protein>
    <recommendedName>
        <fullName evidence="5">C2 domain-containing protein</fullName>
    </recommendedName>
</protein>
<reference evidence="3" key="1">
    <citation type="submission" date="2022-11" db="EMBL/GenBank/DDBJ databases">
        <authorList>
            <person name="Morgan W.R."/>
            <person name="Tartar A."/>
        </authorList>
    </citation>
    <scope>NUCLEOTIDE SEQUENCE</scope>
    <source>
        <strain evidence="3">ARSEF 373</strain>
    </source>
</reference>
<dbReference type="CDD" id="cd20404">
    <property type="entry name" value="Tudor_Agenet_AtEML-like"/>
    <property type="match status" value="1"/>
</dbReference>
<feature type="compositionally biased region" description="Low complexity" evidence="2">
    <location>
        <begin position="428"/>
        <end position="440"/>
    </location>
</feature>